<evidence type="ECO:0000256" key="10">
    <source>
        <dbReference type="ARBA" id="ARBA00012013"/>
    </source>
</evidence>
<dbReference type="Pfam" id="PF00794">
    <property type="entry name" value="PI3K_rbd"/>
    <property type="match status" value="1"/>
</dbReference>
<dbReference type="InterPro" id="IPR023029">
    <property type="entry name" value="Ribosomal_uS15_arc_euk"/>
</dbReference>
<dbReference type="SUPFAM" id="SSF47060">
    <property type="entry name" value="S15/NS1 RNA-binding domain"/>
    <property type="match status" value="1"/>
</dbReference>
<evidence type="ECO:0000256" key="7">
    <source>
        <dbReference type="ARBA" id="ARBA00006209"/>
    </source>
</evidence>
<dbReference type="PROSITE" id="PS51545">
    <property type="entry name" value="PIK_HELICAL"/>
    <property type="match status" value="1"/>
</dbReference>
<dbReference type="GO" id="GO:0016477">
    <property type="term" value="P:cell migration"/>
    <property type="evidence" value="ECO:0007669"/>
    <property type="project" value="TreeGrafter"/>
</dbReference>
<dbReference type="FunFam" id="3.30.1520.10:FF:000006">
    <property type="entry name" value="Phosphatidylinositol 4-phosphate 3-kinase C2 domain-containing subunit alpha"/>
    <property type="match status" value="1"/>
</dbReference>
<feature type="compositionally biased region" description="Low complexity" evidence="38">
    <location>
        <begin position="46"/>
        <end position="79"/>
    </location>
</feature>
<keyword evidence="15" id="KW-0597">Phosphoprotein</keyword>
<dbReference type="SUPFAM" id="SSF64268">
    <property type="entry name" value="PX domain"/>
    <property type="match status" value="1"/>
</dbReference>
<comment type="function">
    <text evidence="35">Component of the small ribosomal subunit. The ribosome is a large ribonucleoprotein complex responsible for the synthesis of proteins in the cell.</text>
</comment>
<dbReference type="Gene3D" id="3.30.1520.10">
    <property type="entry name" value="Phox-like domain"/>
    <property type="match status" value="1"/>
</dbReference>
<dbReference type="SUPFAM" id="SSF56112">
    <property type="entry name" value="Protein kinase-like (PK-like)"/>
    <property type="match status" value="1"/>
</dbReference>
<dbReference type="PROSITE" id="PS00916">
    <property type="entry name" value="PI3_4_KINASE_2"/>
    <property type="match status" value="1"/>
</dbReference>
<dbReference type="SMART" id="SM00142">
    <property type="entry name" value="PI3K_C2"/>
    <property type="match status" value="1"/>
</dbReference>
<protein>
    <recommendedName>
        <fullName evidence="36">Phosphatidylinositol 4-phosphate 3-kinase C2 domain-containing subunit alpha</fullName>
        <ecNumber evidence="11">2.7.1.137</ecNumber>
        <ecNumber evidence="9">2.7.1.153</ecNumber>
        <ecNumber evidence="10">2.7.1.154</ecNumber>
    </recommendedName>
    <alternativeName>
        <fullName evidence="34">40S ribosomal protein S13</fullName>
    </alternativeName>
    <alternativeName>
        <fullName evidence="37">Phosphoinositide 3-kinase-C2-alpha</fullName>
    </alternativeName>
    <alternativeName>
        <fullName evidence="33">Small ribosomal subunit protein uS15</fullName>
    </alternativeName>
</protein>
<dbReference type="InterPro" id="IPR042236">
    <property type="entry name" value="PI3K_accessory_sf"/>
</dbReference>
<dbReference type="GO" id="GO:0048015">
    <property type="term" value="P:phosphatidylinositol-mediated signaling"/>
    <property type="evidence" value="ECO:0007669"/>
    <property type="project" value="TreeGrafter"/>
</dbReference>
<keyword evidence="22" id="KW-0007">Acetylation</keyword>
<keyword evidence="46" id="KW-1185">Reference proteome</keyword>
<dbReference type="InterPro" id="IPR037705">
    <property type="entry name" value="PI3-kinase_C2-alpha_cat"/>
</dbReference>
<evidence type="ECO:0000313" key="46">
    <source>
        <dbReference type="Proteomes" id="UP001356427"/>
    </source>
</evidence>
<evidence type="ECO:0000259" key="41">
    <source>
        <dbReference type="PROSITE" id="PS50290"/>
    </source>
</evidence>
<dbReference type="InterPro" id="IPR036940">
    <property type="entry name" value="PI3/4_kinase_cat_sf"/>
</dbReference>
<keyword evidence="26" id="KW-0539">Nucleus</keyword>
<dbReference type="Pfam" id="PF00613">
    <property type="entry name" value="PI3Ka"/>
    <property type="match status" value="1"/>
</dbReference>
<dbReference type="GO" id="GO:0035091">
    <property type="term" value="F:phosphatidylinositol binding"/>
    <property type="evidence" value="ECO:0007669"/>
    <property type="project" value="InterPro"/>
</dbReference>
<dbReference type="InterPro" id="IPR018936">
    <property type="entry name" value="PI3/4_kinase_CS"/>
</dbReference>
<dbReference type="EC" id="2.7.1.137" evidence="11"/>
<dbReference type="Pfam" id="PF00792">
    <property type="entry name" value="PI3K_C2"/>
    <property type="match status" value="1"/>
</dbReference>
<evidence type="ECO:0000256" key="4">
    <source>
        <dbReference type="ARBA" id="ARBA00004132"/>
    </source>
</evidence>
<evidence type="ECO:0000256" key="18">
    <source>
        <dbReference type="ARBA" id="ARBA00022741"/>
    </source>
</evidence>
<feature type="domain" description="PIK helical" evidence="42">
    <location>
        <begin position="904"/>
        <end position="1080"/>
    </location>
</feature>
<evidence type="ECO:0000256" key="5">
    <source>
        <dbReference type="ARBA" id="ARBA00004236"/>
    </source>
</evidence>
<comment type="subcellular location">
    <subcellularLocation>
        <location evidence="5">Cell membrane</location>
    </subcellularLocation>
    <subcellularLocation>
        <location evidence="4">Cytoplasmic vesicle</location>
        <location evidence="4">Clathrin-coated vesicle</location>
    </subcellularLocation>
    <subcellularLocation>
        <location evidence="6">Golgi apparatus</location>
        <location evidence="6">trans-Golgi network</location>
    </subcellularLocation>
    <subcellularLocation>
        <location evidence="3">Nucleus</location>
    </subcellularLocation>
</comment>
<dbReference type="PROSITE" id="PS00362">
    <property type="entry name" value="RIBOSOMAL_S15"/>
    <property type="match status" value="1"/>
</dbReference>
<dbReference type="SMART" id="SM00144">
    <property type="entry name" value="PI3K_rbd"/>
    <property type="match status" value="1"/>
</dbReference>
<evidence type="ECO:0000256" key="13">
    <source>
        <dbReference type="ARBA" id="ARBA00022483"/>
    </source>
</evidence>
<evidence type="ECO:0000256" key="21">
    <source>
        <dbReference type="ARBA" id="ARBA00022980"/>
    </source>
</evidence>
<dbReference type="GO" id="GO:0005524">
    <property type="term" value="F:ATP binding"/>
    <property type="evidence" value="ECO:0007669"/>
    <property type="project" value="UniProtKB-KW"/>
</dbReference>
<dbReference type="Gene3D" id="3.30.1010.10">
    <property type="entry name" value="Phosphatidylinositol 3-kinase Catalytic Subunit, Chain A, domain 4"/>
    <property type="match status" value="1"/>
</dbReference>
<dbReference type="EMBL" id="JAGTTL010000018">
    <property type="protein sequence ID" value="KAK6309257.1"/>
    <property type="molecule type" value="Genomic_DNA"/>
</dbReference>
<dbReference type="EC" id="2.7.1.153" evidence="9"/>
<evidence type="ECO:0000256" key="28">
    <source>
        <dbReference type="ARBA" id="ARBA00023329"/>
    </source>
</evidence>
<evidence type="ECO:0000256" key="38">
    <source>
        <dbReference type="SAM" id="MobiDB-lite"/>
    </source>
</evidence>
<evidence type="ECO:0000256" key="3">
    <source>
        <dbReference type="ARBA" id="ARBA00004123"/>
    </source>
</evidence>
<dbReference type="Pfam" id="PF00454">
    <property type="entry name" value="PI3_PI4_kinase"/>
    <property type="match status" value="1"/>
</dbReference>
<evidence type="ECO:0000256" key="30">
    <source>
        <dbReference type="ARBA" id="ARBA00023985"/>
    </source>
</evidence>
<evidence type="ECO:0000256" key="26">
    <source>
        <dbReference type="ARBA" id="ARBA00023242"/>
    </source>
</evidence>
<dbReference type="PROSITE" id="PS51546">
    <property type="entry name" value="PI3K_RBD"/>
    <property type="match status" value="1"/>
</dbReference>
<dbReference type="FunFam" id="1.10.287.10:FF:000003">
    <property type="entry name" value="40S ribosomal protein S13"/>
    <property type="match status" value="1"/>
</dbReference>
<feature type="domain" description="C2" evidence="39">
    <location>
        <begin position="1605"/>
        <end position="1724"/>
    </location>
</feature>
<dbReference type="CDD" id="cd00353">
    <property type="entry name" value="Ribosomal_S15p_S13e"/>
    <property type="match status" value="1"/>
</dbReference>
<dbReference type="InterPro" id="IPR015433">
    <property type="entry name" value="PI3/4_kinase"/>
</dbReference>
<dbReference type="Gene3D" id="3.10.20.770">
    <property type="match status" value="1"/>
</dbReference>
<keyword evidence="24" id="KW-0443">Lipid metabolism</keyword>
<dbReference type="GO" id="GO:0035005">
    <property type="term" value="F:1-phosphatidylinositol-4-phosphate 3-kinase activity"/>
    <property type="evidence" value="ECO:0007669"/>
    <property type="project" value="UniProtKB-EC"/>
</dbReference>
<dbReference type="InterPro" id="IPR029071">
    <property type="entry name" value="Ubiquitin-like_domsf"/>
</dbReference>
<dbReference type="InterPro" id="IPR012606">
    <property type="entry name" value="Ribosomal_uS15_N"/>
</dbReference>
<comment type="cofactor">
    <cofactor evidence="1">
        <name>Ca(2+)</name>
        <dbReference type="ChEBI" id="CHEBI:29108"/>
    </cofactor>
</comment>
<keyword evidence="23" id="KW-0333">Golgi apparatus</keyword>
<keyword evidence="21" id="KW-0689">Ribosomal protein</keyword>
<dbReference type="FunFam" id="3.30.1010.10:FF:000001">
    <property type="entry name" value="Phosphatidylinositol 4-phosphate 3-kinase C2 domain-containing subunit beta"/>
    <property type="match status" value="1"/>
</dbReference>
<evidence type="ECO:0000256" key="20">
    <source>
        <dbReference type="ARBA" id="ARBA00022840"/>
    </source>
</evidence>
<evidence type="ECO:0000256" key="37">
    <source>
        <dbReference type="ARBA" id="ARBA00079346"/>
    </source>
</evidence>
<dbReference type="PANTHER" id="PTHR10048">
    <property type="entry name" value="PHOSPHATIDYLINOSITOL KINASE"/>
    <property type="match status" value="1"/>
</dbReference>
<feature type="compositionally biased region" description="Polar residues" evidence="38">
    <location>
        <begin position="372"/>
        <end position="387"/>
    </location>
</feature>
<dbReference type="FunFam" id="2.60.40.150:FF:000036">
    <property type="entry name" value="phosphatidylinositol 4-phosphate 3-kinase C2 domain-containing subunit beta"/>
    <property type="match status" value="1"/>
</dbReference>
<comment type="subunit">
    <text evidence="32">Component of the small ribosomal subunit.</text>
</comment>
<dbReference type="PROSITE" id="PS50004">
    <property type="entry name" value="C2"/>
    <property type="match status" value="1"/>
</dbReference>
<evidence type="ECO:0000259" key="39">
    <source>
        <dbReference type="PROSITE" id="PS50004"/>
    </source>
</evidence>
<keyword evidence="25" id="KW-0472">Membrane</keyword>
<gene>
    <name evidence="45" type="ORF">J4Q44_G00207200</name>
</gene>
<keyword evidence="14" id="KW-0963">Cytoplasm</keyword>
<dbReference type="SMART" id="SM00146">
    <property type="entry name" value="PI3Kc"/>
    <property type="match status" value="1"/>
</dbReference>
<dbReference type="InterPro" id="IPR011009">
    <property type="entry name" value="Kinase-like_dom_sf"/>
</dbReference>
<dbReference type="GO" id="GO:0006887">
    <property type="term" value="P:exocytosis"/>
    <property type="evidence" value="ECO:0007669"/>
    <property type="project" value="UniProtKB-KW"/>
</dbReference>
<feature type="domain" description="PI3K-RBD" evidence="43">
    <location>
        <begin position="454"/>
        <end position="542"/>
    </location>
</feature>
<evidence type="ECO:0000256" key="1">
    <source>
        <dbReference type="ARBA" id="ARBA00001913"/>
    </source>
</evidence>
<keyword evidence="16" id="KW-0254">Endocytosis</keyword>
<keyword evidence="18" id="KW-0547">Nucleotide-binding</keyword>
<keyword evidence="13" id="KW-0268">Exocytosis</keyword>
<evidence type="ECO:0000256" key="15">
    <source>
        <dbReference type="ARBA" id="ARBA00022553"/>
    </source>
</evidence>
<dbReference type="Gene3D" id="4.10.860.130">
    <property type="match status" value="1"/>
</dbReference>
<dbReference type="FunFam" id="1.10.1070.11:FF:000003">
    <property type="entry name" value="Phosphatidylinositol 4-phosphate 3-kinase C2 domain-containing subunit beta"/>
    <property type="match status" value="1"/>
</dbReference>
<feature type="domain" description="PX" evidence="40">
    <location>
        <begin position="1465"/>
        <end position="1581"/>
    </location>
</feature>
<name>A0AAN8LCB1_9TELE</name>
<dbReference type="Pfam" id="PF08069">
    <property type="entry name" value="Ribosomal_S13_N"/>
    <property type="match status" value="1"/>
</dbReference>
<dbReference type="InterPro" id="IPR036871">
    <property type="entry name" value="PX_dom_sf"/>
</dbReference>
<dbReference type="FunFam" id="3.10.20.90:FF:000156">
    <property type="entry name" value="Phosphatidylinositol 4-phosphate 3-kinase C2 domain-containing subunit alpha"/>
    <property type="match status" value="1"/>
</dbReference>
<evidence type="ECO:0000256" key="23">
    <source>
        <dbReference type="ARBA" id="ARBA00023034"/>
    </source>
</evidence>
<dbReference type="CDD" id="cd04012">
    <property type="entry name" value="C2A_PI3K_class_II"/>
    <property type="match status" value="1"/>
</dbReference>
<evidence type="ECO:0000256" key="24">
    <source>
        <dbReference type="ARBA" id="ARBA00023098"/>
    </source>
</evidence>
<dbReference type="GO" id="GO:0005886">
    <property type="term" value="C:plasma membrane"/>
    <property type="evidence" value="ECO:0007669"/>
    <property type="project" value="UniProtKB-SubCell"/>
</dbReference>
<comment type="catalytic activity">
    <reaction evidence="29">
        <text>a 1,2-diacyl-sn-glycero-3-phospho-(1D-myo-inositol-4,5-bisphosphate) + ATP = a 1,2-diacyl-sn-glycero-3-phospho-(1D-myo-inositol-3,4,5-trisphosphate) + ADP + H(+)</text>
        <dbReference type="Rhea" id="RHEA:21292"/>
        <dbReference type="ChEBI" id="CHEBI:15378"/>
        <dbReference type="ChEBI" id="CHEBI:30616"/>
        <dbReference type="ChEBI" id="CHEBI:57836"/>
        <dbReference type="ChEBI" id="CHEBI:58456"/>
        <dbReference type="ChEBI" id="CHEBI:456216"/>
        <dbReference type="EC" id="2.7.1.153"/>
    </reaction>
    <physiologicalReaction direction="left-to-right" evidence="29">
        <dbReference type="Rhea" id="RHEA:21293"/>
    </physiologicalReaction>
</comment>
<dbReference type="CDD" id="cd05176">
    <property type="entry name" value="PI3Kc_C2_alpha"/>
    <property type="match status" value="1"/>
</dbReference>
<dbReference type="Gene3D" id="1.10.287.10">
    <property type="entry name" value="S15/NS1, RNA-binding"/>
    <property type="match status" value="1"/>
</dbReference>
<dbReference type="Pfam" id="PF00312">
    <property type="entry name" value="Ribosomal_S15"/>
    <property type="match status" value="1"/>
</dbReference>
<evidence type="ECO:0000256" key="31">
    <source>
        <dbReference type="ARBA" id="ARBA00029297"/>
    </source>
</evidence>
<feature type="region of interest" description="Disordered" evidence="38">
    <location>
        <begin position="307"/>
        <end position="394"/>
    </location>
</feature>
<proteinExistence type="inferred from homology"/>
<dbReference type="Gene3D" id="1.25.40.70">
    <property type="entry name" value="Phosphatidylinositol 3-kinase, accessory domain (PIK)"/>
    <property type="match status" value="1"/>
</dbReference>
<feature type="region of interest" description="Disordered" evidence="38">
    <location>
        <begin position="38"/>
        <end position="91"/>
    </location>
</feature>
<dbReference type="GO" id="GO:0046934">
    <property type="term" value="F:1-phosphatidylinositol-4,5-bisphosphate 3-kinase activity"/>
    <property type="evidence" value="ECO:0007669"/>
    <property type="project" value="UniProtKB-EC"/>
</dbReference>
<evidence type="ECO:0000256" key="19">
    <source>
        <dbReference type="ARBA" id="ARBA00022777"/>
    </source>
</evidence>
<dbReference type="InterPro" id="IPR000589">
    <property type="entry name" value="Ribosomal_uS15"/>
</dbReference>
<evidence type="ECO:0000256" key="2">
    <source>
        <dbReference type="ARBA" id="ARBA00001946"/>
    </source>
</evidence>
<dbReference type="GO" id="GO:0005794">
    <property type="term" value="C:Golgi apparatus"/>
    <property type="evidence" value="ECO:0007669"/>
    <property type="project" value="UniProtKB-SubCell"/>
</dbReference>
<dbReference type="SMART" id="SM00312">
    <property type="entry name" value="PX"/>
    <property type="match status" value="1"/>
</dbReference>
<dbReference type="GO" id="GO:0006897">
    <property type="term" value="P:endocytosis"/>
    <property type="evidence" value="ECO:0007669"/>
    <property type="project" value="UniProtKB-KW"/>
</dbReference>
<comment type="cofactor">
    <cofactor evidence="2">
        <name>Mg(2+)</name>
        <dbReference type="ChEBI" id="CHEBI:18420"/>
    </cofactor>
</comment>
<dbReference type="GO" id="GO:0005634">
    <property type="term" value="C:nucleus"/>
    <property type="evidence" value="ECO:0007669"/>
    <property type="project" value="UniProtKB-SubCell"/>
</dbReference>
<dbReference type="FunFam" id="1.25.40.70:FF:000007">
    <property type="entry name" value="phosphatidylinositol 4-phosphate 3-kinase C2 domain-containing subunit alpha"/>
    <property type="match status" value="1"/>
</dbReference>
<evidence type="ECO:0000256" key="6">
    <source>
        <dbReference type="ARBA" id="ARBA00004601"/>
    </source>
</evidence>
<comment type="caution">
    <text evidence="45">The sequence shown here is derived from an EMBL/GenBank/DDBJ whole genome shotgun (WGS) entry which is preliminary data.</text>
</comment>
<dbReference type="InterPro" id="IPR042133">
    <property type="entry name" value="PX_PI3K_C2_alpha"/>
</dbReference>
<dbReference type="SUPFAM" id="SSF49562">
    <property type="entry name" value="C2 domain (Calcium/lipid-binding domain, CaLB)"/>
    <property type="match status" value="2"/>
</dbReference>
<dbReference type="PROSITE" id="PS51547">
    <property type="entry name" value="C2_PI3K"/>
    <property type="match status" value="1"/>
</dbReference>
<evidence type="ECO:0000256" key="29">
    <source>
        <dbReference type="ARBA" id="ARBA00023981"/>
    </source>
</evidence>
<dbReference type="InterPro" id="IPR002420">
    <property type="entry name" value="PI3K-type_C2_dom"/>
</dbReference>
<dbReference type="PROSITE" id="PS00915">
    <property type="entry name" value="PI3_4_KINASE_1"/>
    <property type="match status" value="1"/>
</dbReference>
<dbReference type="PROSITE" id="PS50290">
    <property type="entry name" value="PI3_4_KINASE_3"/>
    <property type="match status" value="1"/>
</dbReference>
<evidence type="ECO:0000256" key="34">
    <source>
        <dbReference type="ARBA" id="ARBA00035470"/>
    </source>
</evidence>
<dbReference type="GO" id="GO:0016303">
    <property type="term" value="F:1-phosphatidylinositol-3-kinase activity"/>
    <property type="evidence" value="ECO:0007669"/>
    <property type="project" value="UniProtKB-EC"/>
</dbReference>
<evidence type="ECO:0000256" key="27">
    <source>
        <dbReference type="ARBA" id="ARBA00023274"/>
    </source>
</evidence>
<dbReference type="Proteomes" id="UP001356427">
    <property type="component" value="Unassembled WGS sequence"/>
</dbReference>
<evidence type="ECO:0000256" key="14">
    <source>
        <dbReference type="ARBA" id="ARBA00022490"/>
    </source>
</evidence>
<evidence type="ECO:0000256" key="36">
    <source>
        <dbReference type="ARBA" id="ARBA00069404"/>
    </source>
</evidence>
<dbReference type="SMART" id="SM00145">
    <property type="entry name" value="PI3Ka"/>
    <property type="match status" value="1"/>
</dbReference>
<dbReference type="GO" id="GO:0030136">
    <property type="term" value="C:clathrin-coated vesicle"/>
    <property type="evidence" value="ECO:0007669"/>
    <property type="project" value="UniProtKB-SubCell"/>
</dbReference>
<dbReference type="GO" id="GO:0005840">
    <property type="term" value="C:ribosome"/>
    <property type="evidence" value="ECO:0007669"/>
    <property type="project" value="UniProtKB-KW"/>
</dbReference>
<dbReference type="SUPFAM" id="SSF54236">
    <property type="entry name" value="Ubiquitin-like"/>
    <property type="match status" value="1"/>
</dbReference>
<dbReference type="CDD" id="cd08381">
    <property type="entry name" value="C2B_PI3K_class_II"/>
    <property type="match status" value="1"/>
</dbReference>
<comment type="similarity">
    <text evidence="7">Belongs to the PI3/PI4-kinase family. Type III PI4K subfamily.</text>
</comment>
<evidence type="ECO:0000256" key="22">
    <source>
        <dbReference type="ARBA" id="ARBA00022990"/>
    </source>
</evidence>
<evidence type="ECO:0000259" key="43">
    <source>
        <dbReference type="PROSITE" id="PS51546"/>
    </source>
</evidence>
<dbReference type="InterPro" id="IPR000403">
    <property type="entry name" value="PI3/4_kinase_cat_dom"/>
</dbReference>
<evidence type="ECO:0000256" key="33">
    <source>
        <dbReference type="ARBA" id="ARBA00035165"/>
    </source>
</evidence>
<evidence type="ECO:0000256" key="17">
    <source>
        <dbReference type="ARBA" id="ARBA00022679"/>
    </source>
</evidence>
<dbReference type="InterPro" id="IPR000008">
    <property type="entry name" value="C2_dom"/>
</dbReference>
<evidence type="ECO:0000256" key="11">
    <source>
        <dbReference type="ARBA" id="ARBA00012073"/>
    </source>
</evidence>
<comment type="catalytic activity">
    <reaction evidence="31">
        <text>a 1,2-diacyl-sn-glycero-3-phospho-(1D-myo-inositol 4-phosphate) + ATP = a 1,2-diacyl-sn-glycero-3-phospho-(1D-myo-inositol-3,4-bisphosphate) + ADP + H(+)</text>
        <dbReference type="Rhea" id="RHEA:18373"/>
        <dbReference type="ChEBI" id="CHEBI:15378"/>
        <dbReference type="ChEBI" id="CHEBI:30616"/>
        <dbReference type="ChEBI" id="CHEBI:57658"/>
        <dbReference type="ChEBI" id="CHEBI:58178"/>
        <dbReference type="ChEBI" id="CHEBI:456216"/>
        <dbReference type="EC" id="2.7.1.154"/>
    </reaction>
    <physiologicalReaction direction="left-to-right" evidence="31">
        <dbReference type="Rhea" id="RHEA:18374"/>
    </physiologicalReaction>
</comment>
<dbReference type="CDD" id="cd07289">
    <property type="entry name" value="PX_PI3K_C2_alpha"/>
    <property type="match status" value="1"/>
</dbReference>
<evidence type="ECO:0000256" key="12">
    <source>
        <dbReference type="ARBA" id="ARBA00022475"/>
    </source>
</evidence>
<dbReference type="FunFam" id="4.10.860.130:FF:000001">
    <property type="entry name" value="40S ribosomal protein S13"/>
    <property type="match status" value="1"/>
</dbReference>
<dbReference type="InterPro" id="IPR001683">
    <property type="entry name" value="PX_dom"/>
</dbReference>
<evidence type="ECO:0000256" key="16">
    <source>
        <dbReference type="ARBA" id="ARBA00022583"/>
    </source>
</evidence>
<evidence type="ECO:0000313" key="45">
    <source>
        <dbReference type="EMBL" id="KAK6309257.1"/>
    </source>
</evidence>
<dbReference type="HAMAP" id="MF_01343_A">
    <property type="entry name" value="Ribosomal_uS15_A"/>
    <property type="match status" value="1"/>
</dbReference>
<dbReference type="PANTHER" id="PTHR10048:SF28">
    <property type="entry name" value="PHOSPHATIDYLINOSITOL 4-PHOSPHATE 3-KINASE C2 DOMAIN-CONTAINING SUBUNIT ALPHA"/>
    <property type="match status" value="1"/>
</dbReference>
<dbReference type="InterPro" id="IPR000341">
    <property type="entry name" value="PI3K_Ras-bd_dom"/>
</dbReference>
<comment type="similarity">
    <text evidence="8">Belongs to the universal ribosomal protein uS15 family.</text>
</comment>
<keyword evidence="12" id="KW-1003">Cell membrane</keyword>
<dbReference type="GO" id="GO:0006412">
    <property type="term" value="P:translation"/>
    <property type="evidence" value="ECO:0007669"/>
    <property type="project" value="InterPro"/>
</dbReference>
<dbReference type="FunFam" id="2.60.40.150:FF:000116">
    <property type="entry name" value="Phosphatidylinositol 4-phosphate 3-kinase C2 domain-containing subunit alpha"/>
    <property type="match status" value="1"/>
</dbReference>
<feature type="domain" description="PI3K/PI4K catalytic" evidence="41">
    <location>
        <begin position="1148"/>
        <end position="1426"/>
    </location>
</feature>
<keyword evidence="27" id="KW-0687">Ribonucleoprotein</keyword>
<dbReference type="GO" id="GO:0003735">
    <property type="term" value="F:structural constituent of ribosome"/>
    <property type="evidence" value="ECO:0007669"/>
    <property type="project" value="InterPro"/>
</dbReference>
<dbReference type="InterPro" id="IPR001263">
    <property type="entry name" value="PI3K_accessory_dom"/>
</dbReference>
<keyword evidence="28" id="KW-0968">Cytoplasmic vesicle</keyword>
<keyword evidence="20" id="KW-0067">ATP-binding</keyword>
<evidence type="ECO:0000256" key="8">
    <source>
        <dbReference type="ARBA" id="ARBA00008434"/>
    </source>
</evidence>
<dbReference type="InterPro" id="IPR016024">
    <property type="entry name" value="ARM-type_fold"/>
</dbReference>
<feature type="compositionally biased region" description="Basic and acidic residues" evidence="38">
    <location>
        <begin position="80"/>
        <end position="91"/>
    </location>
</feature>
<evidence type="ECO:0000256" key="32">
    <source>
        <dbReference type="ARBA" id="ARBA00035021"/>
    </source>
</evidence>
<dbReference type="Pfam" id="PF00168">
    <property type="entry name" value="C2"/>
    <property type="match status" value="1"/>
</dbReference>
<organism evidence="45 46">
    <name type="scientific">Coregonus suidteri</name>
    <dbReference type="NCBI Taxonomy" id="861788"/>
    <lineage>
        <taxon>Eukaryota</taxon>
        <taxon>Metazoa</taxon>
        <taxon>Chordata</taxon>
        <taxon>Craniata</taxon>
        <taxon>Vertebrata</taxon>
        <taxon>Euteleostomi</taxon>
        <taxon>Actinopterygii</taxon>
        <taxon>Neopterygii</taxon>
        <taxon>Teleostei</taxon>
        <taxon>Protacanthopterygii</taxon>
        <taxon>Salmoniformes</taxon>
        <taxon>Salmonidae</taxon>
        <taxon>Coregoninae</taxon>
        <taxon>Coregonus</taxon>
    </lineage>
</organism>
<evidence type="ECO:0000259" key="42">
    <source>
        <dbReference type="PROSITE" id="PS51545"/>
    </source>
</evidence>
<dbReference type="SMART" id="SM01387">
    <property type="entry name" value="Ribosomal_S15"/>
    <property type="match status" value="1"/>
</dbReference>
<dbReference type="NCBIfam" id="NF006331">
    <property type="entry name" value="PRK08561.1"/>
    <property type="match status" value="1"/>
</dbReference>
<dbReference type="EC" id="2.7.1.154" evidence="10"/>
<reference evidence="45 46" key="1">
    <citation type="submission" date="2021-04" db="EMBL/GenBank/DDBJ databases">
        <authorList>
            <person name="De Guttry C."/>
            <person name="Zahm M."/>
            <person name="Klopp C."/>
            <person name="Cabau C."/>
            <person name="Louis A."/>
            <person name="Berthelot C."/>
            <person name="Parey E."/>
            <person name="Roest Crollius H."/>
            <person name="Montfort J."/>
            <person name="Robinson-Rechavi M."/>
            <person name="Bucao C."/>
            <person name="Bouchez O."/>
            <person name="Gislard M."/>
            <person name="Lluch J."/>
            <person name="Milhes M."/>
            <person name="Lampietro C."/>
            <person name="Lopez Roques C."/>
            <person name="Donnadieu C."/>
            <person name="Braasch I."/>
            <person name="Desvignes T."/>
            <person name="Postlethwait J."/>
            <person name="Bobe J."/>
            <person name="Wedekind C."/>
            <person name="Guiguen Y."/>
        </authorList>
    </citation>
    <scope>NUCLEOTIDE SEQUENCE [LARGE SCALE GENOMIC DNA]</scope>
    <source>
        <strain evidence="45">Cs_M1</strain>
        <tissue evidence="45">Blood</tissue>
    </source>
</reference>
<evidence type="ECO:0000256" key="35">
    <source>
        <dbReference type="ARBA" id="ARBA00045746"/>
    </source>
</evidence>
<evidence type="ECO:0000259" key="44">
    <source>
        <dbReference type="PROSITE" id="PS51547"/>
    </source>
</evidence>
<evidence type="ECO:0000256" key="9">
    <source>
        <dbReference type="ARBA" id="ARBA00012010"/>
    </source>
</evidence>
<sequence>MAQISSGNGFKLDVAQPMGVVGKEEALRMEAEALAKLQREKRHTLTATTTFSSTSSSSASSKNKLPTTAAPRPTPSSSSRPEKDLIVFPEAKKQAEKDKFRDIDVDKLTNEELEKLLLDDSFGANSRKASRPSSLLGFNLSASYPGGQATCSPSPFPNGQWTPSMLSTPSGSGVSTPNHQQAPMFPTAPFPKPQTCSFQKGFSPAMPPYMGLPGPQTSFMAFTPIQQPGAMVFQQPTVTPEMAKLFDKIHSTSEYLKNGRSASTDLDAAPTSAVSLAPNPPPPAVEPLAVSRFEWLDLDPLNKCKAECEEGTSPSGTVKVVGGPAGGDPWDAVLLDETEGGAGGSSPPTEVKGQLAGRSQPRQLSVGAGVTRSHSLTIPESSSQHKPNNQHDKGTGRVLYTALEEKEAQNLEVVAFCEDVAILRSRFAHDDLHTNPGYVLSAVIPQRDGGGDNGCSVKVSIEISESQEPVTFTCDVSSPVELLIMQALCWVHDDLNQVDIGSYVLKVCGQEEVLQNKHSLGSHEYVQNCRKWEAEIKLQLLSQSTMRRDLARTAEDDTSPVDLERHLSQVERPFKENITRRGLADYLEGYHNQVNICLQNESTQYKTVDGVVQTVKNLCCALDEVETQAITEAVKRVKRSVNLPRTRSPEVGSKSSGSSANGHLSPVEESMGFLTDAVYDLAKLYLRSFCPASSSSSSSPDPSSSISQHAEGESPAEGRSSKEASGTTDHLQFTLFAMHGIPAAWVSSYEKYYLMCALTHNGRNLFKPIQSKKVGTYKSFFYHIKWDELINFPMAVALLPLESMLTLSLFGVLNQNASGSPDSNKQRKGPELLGKVSLPLFDFRRVLVRGTKLLCLWTSPQASSAAAGIRRKNLAEKIILQLDFPSPAVDVLYVGPRESPSPDPNTLEELDPDLRRQVDKLCSRASTFGLTRADRQLLWDQRHHCRTHTHSLPKVLASAPSWDWGSMAEIHSLLHHWPSLQPVCALELLDSKFADTEVRSVAVSWIESTSDDELADYLPQLVQALKFECHLKNALVIFLLSRAQGNVSIAHYLYWLLRDAVQDPAFGRRYDQVLGALLCLCGAGLRDELDKQTRLVTLLGALAEKVRQAGGSTRQMVLQEGLERVQSFFQRNSCRLPLSPSLEAKQLNIKSCSFFNSNAVPLKLALVNSDPLGEEINVMFKVGEDLRQDMLALQIIRIMDRIWLQEGLDLRIVNFKCISTGKDNGMVELVPSSDTLRKIQAEYGVTGSFKDKPLAEWLRKYNPAEDEYDKASENFIYSCAGCCVATYVLGICDRHNDNIMLRSTGHMFHIDFGKFLGHAQMFGSFKRDRAPFVLTSDMAYVINGGERPTSRFQLFVDLCSQAYNLIRKHSGLFLNLLSLMTLSGLPELTGTQDLKYVYDALQPQTTDAEATIFFTRLIESSLGSVATKFNFFIHNLAQLRFSGLPSNDELILSFSPKTYTLKQEGRIRDASIFSFQKRYNPDKHYTYVVRLLREGQSEAQFLFRTFDEFQELHNKLCILFPLWKLPGFPNRMVLGRTHIKDVAAKRKIELNGYVQNLLRSSTEVTQCDLIYTFFHPIARDDKTEGLEATARAPEAPPLSPTSGRVEGEVKLSVSYRNSTLFIMVMHIRDLVSEEGTDPNPYVKTYLLPDPHKTSKRKTKISRKTRNPTFNEMLVYSGYSKETLGLRELQLSVLSAESLRENCYLGGVTLTLKDFDLSKETVKCQEGTLKKRCLEAVLHKPNWKSVVKQLTAQHCSFSLVEALSSSTAIMGRMHAPGKGLSQSALPYRRSVPTWLKLASDDVKEQIFKLAKKGLTPSQIGVILRDSHGVAQVRFVTGNKILRILKTKGLAPDLPEDLYHLIKKAVAVRKHLERNRKDKDAKFRLILTESRIHRLARYYKTRRVLAPNWKYESSTASALVA</sequence>
<feature type="region of interest" description="Disordered" evidence="38">
    <location>
        <begin position="644"/>
        <end position="665"/>
    </location>
</feature>
<dbReference type="Gene3D" id="2.60.40.150">
    <property type="entry name" value="C2 domain"/>
    <property type="match status" value="2"/>
</dbReference>
<keyword evidence="17" id="KW-0808">Transferase</keyword>
<dbReference type="GO" id="GO:0043491">
    <property type="term" value="P:phosphatidylinositol 3-kinase/protein kinase B signal transduction"/>
    <property type="evidence" value="ECO:0007669"/>
    <property type="project" value="TreeGrafter"/>
</dbReference>
<dbReference type="GO" id="GO:1990904">
    <property type="term" value="C:ribonucleoprotein complex"/>
    <property type="evidence" value="ECO:0007669"/>
    <property type="project" value="UniProtKB-KW"/>
</dbReference>
<dbReference type="PROSITE" id="PS50195">
    <property type="entry name" value="PX"/>
    <property type="match status" value="1"/>
</dbReference>
<evidence type="ECO:0000256" key="25">
    <source>
        <dbReference type="ARBA" id="ARBA00023136"/>
    </source>
</evidence>
<dbReference type="Gene3D" id="1.10.1070.11">
    <property type="entry name" value="Phosphatidylinositol 3-/4-kinase, catalytic domain"/>
    <property type="match status" value="1"/>
</dbReference>
<feature type="domain" description="C2 PI3K-type" evidence="44">
    <location>
        <begin position="727"/>
        <end position="917"/>
    </location>
</feature>
<feature type="compositionally biased region" description="Low complexity" evidence="38">
    <location>
        <begin position="693"/>
        <end position="707"/>
    </location>
</feature>
<comment type="catalytic activity">
    <reaction evidence="30">
        <text>a 1,2-diacyl-sn-glycero-3-phospho-(1D-myo-inositol) + ATP = a 1,2-diacyl-sn-glycero-3-phospho-(1D-myo-inositol-3-phosphate) + ADP + H(+)</text>
        <dbReference type="Rhea" id="RHEA:12709"/>
        <dbReference type="ChEBI" id="CHEBI:15378"/>
        <dbReference type="ChEBI" id="CHEBI:30616"/>
        <dbReference type="ChEBI" id="CHEBI:57880"/>
        <dbReference type="ChEBI" id="CHEBI:58088"/>
        <dbReference type="ChEBI" id="CHEBI:456216"/>
        <dbReference type="EC" id="2.7.1.137"/>
    </reaction>
    <physiologicalReaction direction="left-to-right" evidence="30">
        <dbReference type="Rhea" id="RHEA:12710"/>
    </physiologicalReaction>
</comment>
<dbReference type="SMART" id="SM00239">
    <property type="entry name" value="C2"/>
    <property type="match status" value="1"/>
</dbReference>
<keyword evidence="19" id="KW-0418">Kinase</keyword>
<evidence type="ECO:0000259" key="40">
    <source>
        <dbReference type="PROSITE" id="PS50195"/>
    </source>
</evidence>
<dbReference type="Pfam" id="PF00787">
    <property type="entry name" value="PX"/>
    <property type="match status" value="1"/>
</dbReference>
<dbReference type="InterPro" id="IPR035892">
    <property type="entry name" value="C2_domain_sf"/>
</dbReference>
<dbReference type="InterPro" id="IPR009068">
    <property type="entry name" value="uS15_NS1_RNA-bd_sf"/>
</dbReference>
<dbReference type="GO" id="GO:0005942">
    <property type="term" value="C:phosphatidylinositol 3-kinase complex"/>
    <property type="evidence" value="ECO:0007669"/>
    <property type="project" value="TreeGrafter"/>
</dbReference>
<feature type="compositionally biased region" description="Low complexity" evidence="38">
    <location>
        <begin position="649"/>
        <end position="665"/>
    </location>
</feature>
<dbReference type="SUPFAM" id="SSF48371">
    <property type="entry name" value="ARM repeat"/>
    <property type="match status" value="1"/>
</dbReference>
<feature type="region of interest" description="Disordered" evidence="38">
    <location>
        <begin position="693"/>
        <end position="724"/>
    </location>
</feature>
<accession>A0AAN8LCB1</accession>
<dbReference type="SMART" id="SM01386">
    <property type="entry name" value="Ribosomal_S13_N"/>
    <property type="match status" value="1"/>
</dbReference>